<feature type="coiled-coil region" evidence="1">
    <location>
        <begin position="124"/>
        <end position="151"/>
    </location>
</feature>
<evidence type="ECO:0000313" key="2">
    <source>
        <dbReference type="EMBL" id="CCC93655.1"/>
    </source>
</evidence>
<reference evidence="2" key="1">
    <citation type="journal article" date="2012" name="Proc. Natl. Acad. Sci. U.S.A.">
        <title>Antigenic diversity is generated by distinct evolutionary mechanisms in African trypanosome species.</title>
        <authorList>
            <person name="Jackson A.P."/>
            <person name="Berry A."/>
            <person name="Aslett M."/>
            <person name="Allison H.C."/>
            <person name="Burton P."/>
            <person name="Vavrova-Anderson J."/>
            <person name="Brown R."/>
            <person name="Browne H."/>
            <person name="Corton N."/>
            <person name="Hauser H."/>
            <person name="Gamble J."/>
            <person name="Gilderthorp R."/>
            <person name="Marcello L."/>
            <person name="McQuillan J."/>
            <person name="Otto T.D."/>
            <person name="Quail M.A."/>
            <person name="Sanders M.J."/>
            <person name="van Tonder A."/>
            <person name="Ginger M.L."/>
            <person name="Field M.C."/>
            <person name="Barry J.D."/>
            <person name="Hertz-Fowler C."/>
            <person name="Berriman M."/>
        </authorList>
    </citation>
    <scope>NUCLEOTIDE SEQUENCE</scope>
    <source>
        <strain evidence="2">IL3000</strain>
    </source>
</reference>
<dbReference type="EMBL" id="HE575323">
    <property type="protein sequence ID" value="CCC93655.1"/>
    <property type="molecule type" value="Genomic_DNA"/>
</dbReference>
<proteinExistence type="predicted"/>
<accession>G0UW89</accession>
<protein>
    <submittedName>
        <fullName evidence="2">Uncharacterized protein</fullName>
    </submittedName>
</protein>
<dbReference type="VEuPathDB" id="TriTrypDB:TcIL3000_10_4180"/>
<evidence type="ECO:0000256" key="1">
    <source>
        <dbReference type="SAM" id="Coils"/>
    </source>
</evidence>
<name>G0UW89_TRYCI</name>
<gene>
    <name evidence="2" type="ORF">TCIL3000_10_4180</name>
</gene>
<sequence length="245" mass="28715">MTALSSEEVYVARAAVEENKRLCKLLCDLSRRDHVNEGIVVEVGDSIFSLQRRNELLKNDISILESQLNEGDLGYTDTVLEYNRLREKRGHLRNETQSLRNILNNQTPKVREAERIQLERKKIMETSNEKNEGAKDETRRLKELREREMRRANTLLRREAYLQDKLDKMLLPLDPHDRRAIRAAISKCDRTIQKLKVEINRYQYGRPSHSNTKGDDLDGGLTKLKEEYYALRDRLDELNHDLSPS</sequence>
<keyword evidence="1" id="KW-0175">Coiled coil</keyword>
<organism evidence="2">
    <name type="scientific">Trypanosoma congolense (strain IL3000)</name>
    <dbReference type="NCBI Taxonomy" id="1068625"/>
    <lineage>
        <taxon>Eukaryota</taxon>
        <taxon>Discoba</taxon>
        <taxon>Euglenozoa</taxon>
        <taxon>Kinetoplastea</taxon>
        <taxon>Metakinetoplastina</taxon>
        <taxon>Trypanosomatida</taxon>
        <taxon>Trypanosomatidae</taxon>
        <taxon>Trypanosoma</taxon>
        <taxon>Nannomonas</taxon>
    </lineage>
</organism>
<dbReference type="AlphaFoldDB" id="G0UW89"/>